<comment type="caution">
    <text evidence="2">The sequence shown here is derived from an EMBL/GenBank/DDBJ whole genome shotgun (WGS) entry which is preliminary data.</text>
</comment>
<evidence type="ECO:0000313" key="3">
    <source>
        <dbReference type="Proteomes" id="UP000013070"/>
    </source>
</evidence>
<sequence length="216" mass="25648">MRKSYIHILLKQFSKDDWQTIIAFKPVFISQMRRETHGPLLFVDADAIILEDIRPYFNAIEEDIAVHYIDNKRLISSTIFINDTKNAHSLMDEWEKRMLQNPTIWDQIILQNLVDEWHDAGLITLKKLPPNYTFIFDTSRNLYGDKIQPSIEQLQASRDKRWIQKYEQRNSIYQWIMRSSLLSKSTKKIVKRHNEVNARTTKLGIDIKLTLSDLIE</sequence>
<reference evidence="2 3" key="1">
    <citation type="submission" date="2013-02" db="EMBL/GenBank/DDBJ databases">
        <title>The Genome Sequence of Acinetobacter sp. NIPH 899.</title>
        <authorList>
            <consortium name="The Broad Institute Genome Sequencing Platform"/>
            <consortium name="The Broad Institute Genome Sequencing Center for Infectious Disease"/>
            <person name="Cerqueira G."/>
            <person name="Feldgarden M."/>
            <person name="Courvalin P."/>
            <person name="Perichon B."/>
            <person name="Grillot-Courvalin C."/>
            <person name="Clermont D."/>
            <person name="Rocha E."/>
            <person name="Yoon E.-J."/>
            <person name="Nemec A."/>
            <person name="Walker B."/>
            <person name="Young S.K."/>
            <person name="Zeng Q."/>
            <person name="Gargeya S."/>
            <person name="Fitzgerald M."/>
            <person name="Haas B."/>
            <person name="Abouelleil A."/>
            <person name="Alvarado L."/>
            <person name="Arachchi H.M."/>
            <person name="Berlin A.M."/>
            <person name="Chapman S.B."/>
            <person name="Dewar J."/>
            <person name="Goldberg J."/>
            <person name="Griggs A."/>
            <person name="Gujja S."/>
            <person name="Hansen M."/>
            <person name="Howarth C."/>
            <person name="Imamovic A."/>
            <person name="Larimer J."/>
            <person name="McCowan C."/>
            <person name="Murphy C."/>
            <person name="Neiman D."/>
            <person name="Pearson M."/>
            <person name="Priest M."/>
            <person name="Roberts A."/>
            <person name="Saif S."/>
            <person name="Shea T."/>
            <person name="Sisk P."/>
            <person name="Sykes S."/>
            <person name="Wortman J."/>
            <person name="Nusbaum C."/>
            <person name="Birren B."/>
        </authorList>
    </citation>
    <scope>NUCLEOTIDE SEQUENCE [LARGE SCALE GENOMIC DNA]</scope>
    <source>
        <strain evidence="2 3">NIPH 899</strain>
    </source>
</reference>
<dbReference type="PATRIC" id="fig|1217710.3.peg.1242"/>
<dbReference type="AlphaFoldDB" id="N8WWU4"/>
<organism evidence="2 3">
    <name type="scientific">Acinetobacter variabilis</name>
    <dbReference type="NCBI Taxonomy" id="70346"/>
    <lineage>
        <taxon>Bacteria</taxon>
        <taxon>Pseudomonadati</taxon>
        <taxon>Pseudomonadota</taxon>
        <taxon>Gammaproteobacteria</taxon>
        <taxon>Moraxellales</taxon>
        <taxon>Moraxellaceae</taxon>
        <taxon>Acinetobacter</taxon>
    </lineage>
</organism>
<keyword evidence="3" id="KW-1185">Reference proteome</keyword>
<dbReference type="InterPro" id="IPR029044">
    <property type="entry name" value="Nucleotide-diphossugar_trans"/>
</dbReference>
<proteinExistence type="predicted"/>
<evidence type="ECO:0000313" key="2">
    <source>
        <dbReference type="EMBL" id="ENU99752.1"/>
    </source>
</evidence>
<dbReference type="SUPFAM" id="SSF53448">
    <property type="entry name" value="Nucleotide-diphospho-sugar transferases"/>
    <property type="match status" value="1"/>
</dbReference>
<dbReference type="RefSeq" id="WP_004782142.1">
    <property type="nucleotide sequence ID" value="NZ_JBHJGJ010000029.1"/>
</dbReference>
<dbReference type="InterPro" id="IPR005069">
    <property type="entry name" value="Nucl-diP-sugar_transferase"/>
</dbReference>
<protein>
    <recommendedName>
        <fullName evidence="1">Nucleotide-diphospho-sugar transferase domain-containing protein</fullName>
    </recommendedName>
</protein>
<dbReference type="eggNOG" id="ENOG503369Q">
    <property type="taxonomic scope" value="Bacteria"/>
</dbReference>
<dbReference type="Proteomes" id="UP000013070">
    <property type="component" value="Unassembled WGS sequence"/>
</dbReference>
<dbReference type="Gene3D" id="3.90.550.10">
    <property type="entry name" value="Spore Coat Polysaccharide Biosynthesis Protein SpsA, Chain A"/>
    <property type="match status" value="1"/>
</dbReference>
<dbReference type="HOGENOM" id="CLU_1154443_0_0_6"/>
<dbReference type="Pfam" id="PF03407">
    <property type="entry name" value="Nucleotid_trans"/>
    <property type="match status" value="1"/>
</dbReference>
<feature type="domain" description="Nucleotide-diphospho-sugar transferase" evidence="1">
    <location>
        <begin position="39"/>
        <end position="141"/>
    </location>
</feature>
<accession>N8WWU4</accession>
<evidence type="ECO:0000259" key="1">
    <source>
        <dbReference type="Pfam" id="PF03407"/>
    </source>
</evidence>
<dbReference type="EMBL" id="APPE01000045">
    <property type="protein sequence ID" value="ENU99752.1"/>
    <property type="molecule type" value="Genomic_DNA"/>
</dbReference>
<gene>
    <name evidence="2" type="ORF">F969_01310</name>
</gene>
<name>N8WWU4_9GAMM</name>